<evidence type="ECO:0000313" key="2">
    <source>
        <dbReference type="Proteomes" id="UP001174839"/>
    </source>
</evidence>
<keyword evidence="2" id="KW-1185">Reference proteome</keyword>
<dbReference type="InterPro" id="IPR023154">
    <property type="entry name" value="Jann4075-like_sf"/>
</dbReference>
<reference evidence="1" key="1">
    <citation type="submission" date="2023-06" db="EMBL/GenBank/DDBJ databases">
        <title>Robiginitalea aurantiacus sp. nov. and Algoriphagus sediminis sp. nov., isolated from coastal sediment.</title>
        <authorList>
            <person name="Zhou Z.Y."/>
            <person name="An J."/>
            <person name="Jia Y.W."/>
            <person name="Du Z.J."/>
        </authorList>
    </citation>
    <scope>NUCLEOTIDE SEQUENCE</scope>
    <source>
        <strain evidence="1">M39</strain>
    </source>
</reference>
<comment type="caution">
    <text evidence="1">The sequence shown here is derived from an EMBL/GenBank/DDBJ whole genome shotgun (WGS) entry which is preliminary data.</text>
</comment>
<proteinExistence type="predicted"/>
<dbReference type="InterPro" id="IPR021274">
    <property type="entry name" value="DUF2853"/>
</dbReference>
<dbReference type="SUPFAM" id="SSF158587">
    <property type="entry name" value="Jann4075-like"/>
    <property type="match status" value="1"/>
</dbReference>
<protein>
    <submittedName>
        <fullName evidence="1">DUF2853 family protein</fullName>
    </submittedName>
</protein>
<gene>
    <name evidence="1" type="ORF">QU605_04845</name>
</gene>
<dbReference type="Gene3D" id="1.10.238.120">
    <property type="entry name" value="Jann4075-like"/>
    <property type="match status" value="1"/>
</dbReference>
<sequence>MSDTSEKLSKLKGTAIQQLSECGIASVDHERLDAMVNRLKTVVDNLDATLVSVSDESELETVRRNFVQKTLGVSDKDKGMAAINAVAGKMSGIHQKSRPAFYYLVQEELS</sequence>
<name>A0ABT7WCY1_9FLAO</name>
<evidence type="ECO:0000313" key="1">
    <source>
        <dbReference type="EMBL" id="MDM9630784.1"/>
    </source>
</evidence>
<dbReference type="Proteomes" id="UP001174839">
    <property type="component" value="Unassembled WGS sequence"/>
</dbReference>
<dbReference type="EMBL" id="JAUDUY010000002">
    <property type="protein sequence ID" value="MDM9630784.1"/>
    <property type="molecule type" value="Genomic_DNA"/>
</dbReference>
<organism evidence="1 2">
    <name type="scientific">Robiginitalea aurantiaca</name>
    <dbReference type="NCBI Taxonomy" id="3056915"/>
    <lineage>
        <taxon>Bacteria</taxon>
        <taxon>Pseudomonadati</taxon>
        <taxon>Bacteroidota</taxon>
        <taxon>Flavobacteriia</taxon>
        <taxon>Flavobacteriales</taxon>
        <taxon>Flavobacteriaceae</taxon>
        <taxon>Robiginitalea</taxon>
    </lineage>
</organism>
<dbReference type="RefSeq" id="WP_289724149.1">
    <property type="nucleotide sequence ID" value="NZ_JAUDUY010000002.1"/>
</dbReference>
<accession>A0ABT7WCY1</accession>
<dbReference type="Pfam" id="PF11015">
    <property type="entry name" value="DUF2853"/>
    <property type="match status" value="1"/>
</dbReference>